<evidence type="ECO:0000313" key="12">
    <source>
        <dbReference type="Proteomes" id="UP000092460"/>
    </source>
</evidence>
<dbReference type="CDD" id="cd04178">
    <property type="entry name" value="Nucleostemin_like"/>
    <property type="match status" value="1"/>
</dbReference>
<dbReference type="GO" id="GO:0005730">
    <property type="term" value="C:nucleolus"/>
    <property type="evidence" value="ECO:0007669"/>
    <property type="project" value="UniProtKB-SubCell"/>
</dbReference>
<evidence type="ECO:0000256" key="8">
    <source>
        <dbReference type="SAM" id="Coils"/>
    </source>
</evidence>
<evidence type="ECO:0000256" key="1">
    <source>
        <dbReference type="ARBA" id="ARBA00004604"/>
    </source>
</evidence>
<evidence type="ECO:0000256" key="9">
    <source>
        <dbReference type="SAM" id="MobiDB-lite"/>
    </source>
</evidence>
<evidence type="ECO:0000313" key="11">
    <source>
        <dbReference type="EnsemblMetazoa" id="GPPI011220-PA"/>
    </source>
</evidence>
<dbReference type="GO" id="GO:0051239">
    <property type="term" value="P:regulation of multicellular organismal process"/>
    <property type="evidence" value="ECO:0007669"/>
    <property type="project" value="UniProtKB-ARBA"/>
</dbReference>
<dbReference type="FunFam" id="1.10.1580.10:FF:000002">
    <property type="entry name" value="Guanine nucleotide-binding protein-like 3 (nucleolar)-like"/>
    <property type="match status" value="1"/>
</dbReference>
<name>A0A1B0AWL3_9MUSC</name>
<dbReference type="Proteomes" id="UP000092460">
    <property type="component" value="Unassembled WGS sequence"/>
</dbReference>
<dbReference type="SUPFAM" id="SSF52540">
    <property type="entry name" value="P-loop containing nucleoside triphosphate hydrolases"/>
    <property type="match status" value="1"/>
</dbReference>
<dbReference type="InterPro" id="IPR014813">
    <property type="entry name" value="Gnl3_N_dom"/>
</dbReference>
<proteinExistence type="predicted"/>
<dbReference type="InterPro" id="IPR013791">
    <property type="entry name" value="RNA3'-term_phos_cycl_insert"/>
</dbReference>
<dbReference type="Pfam" id="PF01137">
    <property type="entry name" value="RTC"/>
    <property type="match status" value="1"/>
</dbReference>
<dbReference type="EnsemblMetazoa" id="GPPI011220-RA">
    <property type="protein sequence ID" value="GPPI011220-PA"/>
    <property type="gene ID" value="GPPI011220"/>
</dbReference>
<dbReference type="SUPFAM" id="SSF55205">
    <property type="entry name" value="EPT/RTPC-like"/>
    <property type="match status" value="2"/>
</dbReference>
<dbReference type="InterPro" id="IPR023797">
    <property type="entry name" value="RNA3'_phos_cyclase_dom"/>
</dbReference>
<dbReference type="GO" id="GO:0005525">
    <property type="term" value="F:GTP binding"/>
    <property type="evidence" value="ECO:0007669"/>
    <property type="project" value="UniProtKB-KW"/>
</dbReference>
<dbReference type="Gene3D" id="3.65.10.20">
    <property type="entry name" value="RNA 3'-terminal phosphate cyclase domain"/>
    <property type="match status" value="1"/>
</dbReference>
<dbReference type="InterPro" id="IPR017770">
    <property type="entry name" value="RNA3'_term_phos_cyc_type_1"/>
</dbReference>
<dbReference type="InterPro" id="IPR036553">
    <property type="entry name" value="RPTC_insert"/>
</dbReference>
<keyword evidence="2" id="KW-0547">Nucleotide-binding</keyword>
<dbReference type="Pfam" id="PF01926">
    <property type="entry name" value="MMR_HSR1"/>
    <property type="match status" value="1"/>
</dbReference>
<evidence type="ECO:0000256" key="7">
    <source>
        <dbReference type="ARBA" id="ARBA00069022"/>
    </source>
</evidence>
<evidence type="ECO:0000256" key="6">
    <source>
        <dbReference type="ARBA" id="ARBA00059892"/>
    </source>
</evidence>
<keyword evidence="5" id="KW-0539">Nucleus</keyword>
<dbReference type="InterPro" id="IPR050755">
    <property type="entry name" value="TRAFAC_YlqF/YawG_RiboMat"/>
</dbReference>
<dbReference type="InterPro" id="IPR027417">
    <property type="entry name" value="P-loop_NTPase"/>
</dbReference>
<keyword evidence="4" id="KW-0342">GTP-binding</keyword>
<dbReference type="InterPro" id="IPR023179">
    <property type="entry name" value="GTP-bd_ortho_bundle_sf"/>
</dbReference>
<protein>
    <recommendedName>
        <fullName evidence="7">Guanine nucleotide-binding protein-like 3 homolog</fullName>
    </recommendedName>
</protein>
<dbReference type="NCBIfam" id="TIGR03399">
    <property type="entry name" value="RNA_3prim_cycl"/>
    <property type="match status" value="1"/>
</dbReference>
<dbReference type="Pfam" id="PF08701">
    <property type="entry name" value="GN3L_Grn1"/>
    <property type="match status" value="1"/>
</dbReference>
<dbReference type="Gene3D" id="3.30.360.20">
    <property type="entry name" value="RNA 3'-terminal phosphate cyclase, insert domain"/>
    <property type="match status" value="1"/>
</dbReference>
<dbReference type="PANTHER" id="PTHR11089:SF30">
    <property type="entry name" value="GUANINE NUCLEOTIDE-BINDING PROTEIN-LIKE 3 HOMOLOG"/>
    <property type="match status" value="1"/>
</dbReference>
<feature type="domain" description="CP-type G" evidence="10">
    <location>
        <begin position="476"/>
        <end position="660"/>
    </location>
</feature>
<dbReference type="SUPFAM" id="SSF52913">
    <property type="entry name" value="RNA 3'-terminal phosphate cyclase, RPTC, insert domain"/>
    <property type="match status" value="1"/>
</dbReference>
<dbReference type="STRING" id="67801.A0A1B0AWL3"/>
<evidence type="ECO:0000256" key="5">
    <source>
        <dbReference type="ARBA" id="ARBA00023242"/>
    </source>
</evidence>
<dbReference type="InterPro" id="IPR037136">
    <property type="entry name" value="RNA3'_phos_cyclase_dom_sf"/>
</dbReference>
<organism evidence="11 12">
    <name type="scientific">Glossina palpalis gambiensis</name>
    <dbReference type="NCBI Taxonomy" id="67801"/>
    <lineage>
        <taxon>Eukaryota</taxon>
        <taxon>Metazoa</taxon>
        <taxon>Ecdysozoa</taxon>
        <taxon>Arthropoda</taxon>
        <taxon>Hexapoda</taxon>
        <taxon>Insecta</taxon>
        <taxon>Pterygota</taxon>
        <taxon>Neoptera</taxon>
        <taxon>Endopterygota</taxon>
        <taxon>Diptera</taxon>
        <taxon>Brachycera</taxon>
        <taxon>Muscomorpha</taxon>
        <taxon>Hippoboscoidea</taxon>
        <taxon>Glossinidae</taxon>
        <taxon>Glossina</taxon>
    </lineage>
</organism>
<feature type="region of interest" description="Disordered" evidence="9">
    <location>
        <begin position="847"/>
        <end position="886"/>
    </location>
</feature>
<dbReference type="InterPro" id="IPR013792">
    <property type="entry name" value="RNA3'P_cycl/enolpyr_Trfase_a/b"/>
</dbReference>
<dbReference type="Pfam" id="PF05189">
    <property type="entry name" value="RTC_insert"/>
    <property type="match status" value="1"/>
</dbReference>
<feature type="coiled-coil region" evidence="8">
    <location>
        <begin position="354"/>
        <end position="443"/>
    </location>
</feature>
<reference evidence="12" key="1">
    <citation type="submission" date="2015-01" db="EMBL/GenBank/DDBJ databases">
        <authorList>
            <person name="Aksoy S."/>
            <person name="Warren W."/>
            <person name="Wilson R.K."/>
        </authorList>
    </citation>
    <scope>NUCLEOTIDE SEQUENCE [LARGE SCALE GENOMIC DNA]</scope>
    <source>
        <strain evidence="12">IAEA</strain>
    </source>
</reference>
<evidence type="ECO:0000256" key="2">
    <source>
        <dbReference type="ARBA" id="ARBA00022741"/>
    </source>
</evidence>
<dbReference type="GO" id="GO:0050793">
    <property type="term" value="P:regulation of developmental process"/>
    <property type="evidence" value="ECO:0007669"/>
    <property type="project" value="UniProtKB-ARBA"/>
</dbReference>
<comment type="function">
    <text evidence="6">May play a role in regulating cellular proliferation.</text>
</comment>
<dbReference type="Gene3D" id="3.40.50.300">
    <property type="entry name" value="P-loop containing nucleotide triphosphate hydrolases"/>
    <property type="match status" value="1"/>
</dbReference>
<dbReference type="PANTHER" id="PTHR11089">
    <property type="entry name" value="GTP-BINDING PROTEIN-RELATED"/>
    <property type="match status" value="1"/>
</dbReference>
<dbReference type="CDD" id="cd00882">
    <property type="entry name" value="Ras_like_GTPase"/>
    <property type="match status" value="1"/>
</dbReference>
<sequence>MSGPNSILEIDGKYLEGGGQILRNALSFSCILRRPVRIVNIRANRPNPGLSNQHLFGLNLLVDITGAQVKGNSIKSTEVEICPGKIKAGNYYVNTKTAASISLVLQSALPVLIFGEAPSKLELVGGTNVGMAPQVDFMTEVLRPNLEKFGVTFDFDLIRRGYYPRGGGCCKVQVPAIKFIKSASVVNFGKLHEIRGWCFVAGNLPERLAGAMQQSVSLELQKLNCRLLNIEAYKESPDVAKDNGSGVILLGLTSENCTLGVSKLGEKKIDAEKMGSDAGRNLCNLLLSETCVDEYVQDQLIIYMALAKGNSQIKTLPLTDHTRTAIYVAEKMTGVHFVIEPQAKKSKRITGRLKHKIEKKVREHNRKVRREAKKNPIKKGSKKQKLIQIPNICPFKEDILKEVEEAKKRKEEERKRKREEFKREKEQHKFKSLEALVNNADERDTVYSIIHENETKEGEEKYKNVSDKEQSLKQYFKEFKKVLENADVVLEVVDARDPLGTRCSEVQRAVRAAPGNKRLVLILNKADLVPKENLSNWLKYFRRLGPVTAFKASTQDQNSKLGRRKFKQMCTDKAIQGSICLGAELLMSMLGNYCRNKGIKTSIKVGVVGIPNVGKSSIINSLIRGKSCSVGSTPGITRAMQEVALDSKITLIDCPGIVFTNNLKSENVPAVLKNAQRVGDVKDPFTAAESILKRASKEFFCKLYDITEYETFEEFFAKKAVRMGKLMKKGVPDVLAAARSVLNDWNTGKIKYCTEPPEEKFDDPHVSAAIVHEDALAFNVDGFEAMETEILNKFDVKEQDVMKVDSTGPVESKIRECGVEDDKEEYNAVINETNVSNKRRKCNLEENVTTQQQESTKNLEGNQSLNKSMKQQMKKRKKQSARNEKKVNNIAQVLDGFTLNASNDEKYDFDTDYVIQ</sequence>
<keyword evidence="12" id="KW-1185">Reference proteome</keyword>
<dbReference type="InterPro" id="IPR030378">
    <property type="entry name" value="G_CP_dom"/>
</dbReference>
<evidence type="ECO:0000259" key="10">
    <source>
        <dbReference type="PROSITE" id="PS51721"/>
    </source>
</evidence>
<dbReference type="InterPro" id="IPR006073">
    <property type="entry name" value="GTP-bd"/>
</dbReference>
<reference evidence="11" key="2">
    <citation type="submission" date="2020-05" db="UniProtKB">
        <authorList>
            <consortium name="EnsemblMetazoa"/>
        </authorList>
    </citation>
    <scope>IDENTIFICATION</scope>
    <source>
        <strain evidence="11">IAEA</strain>
    </source>
</reference>
<dbReference type="Gene3D" id="1.10.1580.10">
    <property type="match status" value="1"/>
</dbReference>
<keyword evidence="3 8" id="KW-0175">Coiled coil</keyword>
<dbReference type="EMBL" id="JXJN01004812">
    <property type="status" value="NOT_ANNOTATED_CDS"/>
    <property type="molecule type" value="Genomic_DNA"/>
</dbReference>
<dbReference type="GO" id="GO:0006396">
    <property type="term" value="P:RNA processing"/>
    <property type="evidence" value="ECO:0007669"/>
    <property type="project" value="InterPro"/>
</dbReference>
<dbReference type="AlphaFoldDB" id="A0A1B0AWL3"/>
<feature type="compositionally biased region" description="Polar residues" evidence="9">
    <location>
        <begin position="847"/>
        <end position="866"/>
    </location>
</feature>
<comment type="subcellular location">
    <subcellularLocation>
        <location evidence="1">Nucleus</location>
        <location evidence="1">Nucleolus</location>
    </subcellularLocation>
</comment>
<dbReference type="PROSITE" id="PS51721">
    <property type="entry name" value="G_CP"/>
    <property type="match status" value="1"/>
</dbReference>
<evidence type="ECO:0000256" key="3">
    <source>
        <dbReference type="ARBA" id="ARBA00023054"/>
    </source>
</evidence>
<dbReference type="FunFam" id="3.40.50.300:FF:000571">
    <property type="entry name" value="Guanine nucleotide-binding protein-like NSN1"/>
    <property type="match status" value="1"/>
</dbReference>
<accession>A0A1B0AWL3</accession>
<dbReference type="GO" id="GO:0003963">
    <property type="term" value="F:RNA-3'-phosphate cyclase activity"/>
    <property type="evidence" value="ECO:0007669"/>
    <property type="project" value="InterPro"/>
</dbReference>
<evidence type="ECO:0000256" key="4">
    <source>
        <dbReference type="ARBA" id="ARBA00023134"/>
    </source>
</evidence>
<dbReference type="VEuPathDB" id="VectorBase:GPPI011220"/>